<dbReference type="Proteomes" id="UP000266841">
    <property type="component" value="Unassembled WGS sequence"/>
</dbReference>
<dbReference type="AlphaFoldDB" id="K0T2V1"/>
<dbReference type="EMBL" id="AGNL01016957">
    <property type="protein sequence ID" value="EJK64717.1"/>
    <property type="molecule type" value="Genomic_DNA"/>
</dbReference>
<accession>K0T2V1</accession>
<protein>
    <submittedName>
        <fullName evidence="1">Uncharacterized protein</fullName>
    </submittedName>
</protein>
<sequence>SFAVCLLSSRDVTQKVMVSHW</sequence>
<organism evidence="1 2">
    <name type="scientific">Thalassiosira oceanica</name>
    <name type="common">Marine diatom</name>
    <dbReference type="NCBI Taxonomy" id="159749"/>
    <lineage>
        <taxon>Eukaryota</taxon>
        <taxon>Sar</taxon>
        <taxon>Stramenopiles</taxon>
        <taxon>Ochrophyta</taxon>
        <taxon>Bacillariophyta</taxon>
        <taxon>Coscinodiscophyceae</taxon>
        <taxon>Thalassiosirophycidae</taxon>
        <taxon>Thalassiosirales</taxon>
        <taxon>Thalassiosiraceae</taxon>
        <taxon>Thalassiosira</taxon>
    </lineage>
</organism>
<proteinExistence type="predicted"/>
<keyword evidence="2" id="KW-1185">Reference proteome</keyword>
<evidence type="ECO:0000313" key="2">
    <source>
        <dbReference type="Proteomes" id="UP000266841"/>
    </source>
</evidence>
<reference evidence="1 2" key="1">
    <citation type="journal article" date="2012" name="Genome Biol.">
        <title>Genome and low-iron response of an oceanic diatom adapted to chronic iron limitation.</title>
        <authorList>
            <person name="Lommer M."/>
            <person name="Specht M."/>
            <person name="Roy A.S."/>
            <person name="Kraemer L."/>
            <person name="Andreson R."/>
            <person name="Gutowska M.A."/>
            <person name="Wolf J."/>
            <person name="Bergner S.V."/>
            <person name="Schilhabel M.B."/>
            <person name="Klostermeier U.C."/>
            <person name="Beiko R.G."/>
            <person name="Rosenstiel P."/>
            <person name="Hippler M."/>
            <person name="Laroche J."/>
        </authorList>
    </citation>
    <scope>NUCLEOTIDE SEQUENCE [LARGE SCALE GENOMIC DNA]</scope>
    <source>
        <strain evidence="1 2">CCMP1005</strain>
    </source>
</reference>
<gene>
    <name evidence="1" type="ORF">THAOC_14516</name>
</gene>
<name>K0T2V1_THAOC</name>
<feature type="non-terminal residue" evidence="1">
    <location>
        <position position="1"/>
    </location>
</feature>
<evidence type="ECO:0000313" key="1">
    <source>
        <dbReference type="EMBL" id="EJK64717.1"/>
    </source>
</evidence>
<comment type="caution">
    <text evidence="1">The sequence shown here is derived from an EMBL/GenBank/DDBJ whole genome shotgun (WGS) entry which is preliminary data.</text>
</comment>